<dbReference type="Proteomes" id="UP001501480">
    <property type="component" value="Unassembled WGS sequence"/>
</dbReference>
<dbReference type="CDD" id="cd04301">
    <property type="entry name" value="NAT_SF"/>
    <property type="match status" value="1"/>
</dbReference>
<gene>
    <name evidence="2" type="ORF">GCM10009821_27430</name>
</gene>
<evidence type="ECO:0000259" key="1">
    <source>
        <dbReference type="PROSITE" id="PS51186"/>
    </source>
</evidence>
<sequence>MRRLDPCATIGAVTTPAPVVRPMQTHDAESAARLLGGVFAHDPVFAALLGGDPSSRVEPAVALYRVELSRADPGSVDVAEDPDGTFLGVGLWQSPREHPRLLTELLGLPRIVGALGLRGTLRGARHDLAVRRTRPPGDLWYLSSIAVSDAARGRGVGGLLLRTRLATIDAHELPAALESTTAASRRLYERHGFEALARVRSLPGTSSTMMLRPAAHTP</sequence>
<organism evidence="2 3">
    <name type="scientific">Aeromicrobium halocynthiae</name>
    <dbReference type="NCBI Taxonomy" id="560557"/>
    <lineage>
        <taxon>Bacteria</taxon>
        <taxon>Bacillati</taxon>
        <taxon>Actinomycetota</taxon>
        <taxon>Actinomycetes</taxon>
        <taxon>Propionibacteriales</taxon>
        <taxon>Nocardioidaceae</taxon>
        <taxon>Aeromicrobium</taxon>
    </lineage>
</organism>
<comment type="caution">
    <text evidence="2">The sequence shown here is derived from an EMBL/GenBank/DDBJ whole genome shotgun (WGS) entry which is preliminary data.</text>
</comment>
<dbReference type="PANTHER" id="PTHR42791">
    <property type="entry name" value="GNAT FAMILY ACETYLTRANSFERASE"/>
    <property type="match status" value="1"/>
</dbReference>
<name>A0ABP5HQS5_9ACTN</name>
<dbReference type="InterPro" id="IPR000182">
    <property type="entry name" value="GNAT_dom"/>
</dbReference>
<protein>
    <recommendedName>
        <fullName evidence="1">N-acetyltransferase domain-containing protein</fullName>
    </recommendedName>
</protein>
<proteinExistence type="predicted"/>
<dbReference type="PROSITE" id="PS51186">
    <property type="entry name" value="GNAT"/>
    <property type="match status" value="1"/>
</dbReference>
<dbReference type="SUPFAM" id="SSF55729">
    <property type="entry name" value="Acyl-CoA N-acyltransferases (Nat)"/>
    <property type="match status" value="1"/>
</dbReference>
<dbReference type="InterPro" id="IPR052523">
    <property type="entry name" value="Trichothecene_AcTrans"/>
</dbReference>
<dbReference type="Gene3D" id="3.40.630.30">
    <property type="match status" value="1"/>
</dbReference>
<dbReference type="PANTHER" id="PTHR42791:SF1">
    <property type="entry name" value="N-ACETYLTRANSFERASE DOMAIN-CONTAINING PROTEIN"/>
    <property type="match status" value="1"/>
</dbReference>
<dbReference type="EMBL" id="BAAAPY010000013">
    <property type="protein sequence ID" value="GAA2084552.1"/>
    <property type="molecule type" value="Genomic_DNA"/>
</dbReference>
<dbReference type="Pfam" id="PF13508">
    <property type="entry name" value="Acetyltransf_7"/>
    <property type="match status" value="1"/>
</dbReference>
<keyword evidence="3" id="KW-1185">Reference proteome</keyword>
<evidence type="ECO:0000313" key="3">
    <source>
        <dbReference type="Proteomes" id="UP001501480"/>
    </source>
</evidence>
<feature type="domain" description="N-acetyltransferase" evidence="1">
    <location>
        <begin position="66"/>
        <end position="215"/>
    </location>
</feature>
<accession>A0ABP5HQS5</accession>
<reference evidence="3" key="1">
    <citation type="journal article" date="2019" name="Int. J. Syst. Evol. Microbiol.">
        <title>The Global Catalogue of Microorganisms (GCM) 10K type strain sequencing project: providing services to taxonomists for standard genome sequencing and annotation.</title>
        <authorList>
            <consortium name="The Broad Institute Genomics Platform"/>
            <consortium name="The Broad Institute Genome Sequencing Center for Infectious Disease"/>
            <person name="Wu L."/>
            <person name="Ma J."/>
        </authorList>
    </citation>
    <scope>NUCLEOTIDE SEQUENCE [LARGE SCALE GENOMIC DNA]</scope>
    <source>
        <strain evidence="3">JCM 15749</strain>
    </source>
</reference>
<dbReference type="InterPro" id="IPR016181">
    <property type="entry name" value="Acyl_CoA_acyltransferase"/>
</dbReference>
<evidence type="ECO:0000313" key="2">
    <source>
        <dbReference type="EMBL" id="GAA2084552.1"/>
    </source>
</evidence>